<dbReference type="SMART" id="SM00895">
    <property type="entry name" value="FCD"/>
    <property type="match status" value="1"/>
</dbReference>
<dbReference type="PRINTS" id="PR00035">
    <property type="entry name" value="HTHGNTR"/>
</dbReference>
<evidence type="ECO:0000256" key="3">
    <source>
        <dbReference type="ARBA" id="ARBA00023163"/>
    </source>
</evidence>
<dbReference type="InterPro" id="IPR036390">
    <property type="entry name" value="WH_DNA-bd_sf"/>
</dbReference>
<evidence type="ECO:0000256" key="1">
    <source>
        <dbReference type="ARBA" id="ARBA00023015"/>
    </source>
</evidence>
<dbReference type="InterPro" id="IPR000524">
    <property type="entry name" value="Tscrpt_reg_HTH_GntR"/>
</dbReference>
<evidence type="ECO:0000256" key="2">
    <source>
        <dbReference type="ARBA" id="ARBA00023125"/>
    </source>
</evidence>
<name>A0A7K1UGE4_9MICC</name>
<comment type="caution">
    <text evidence="5">The sequence shown here is derived from an EMBL/GenBank/DDBJ whole genome shotgun (WGS) entry which is preliminary data.</text>
</comment>
<dbReference type="Gene3D" id="1.10.10.10">
    <property type="entry name" value="Winged helix-like DNA-binding domain superfamily/Winged helix DNA-binding domain"/>
    <property type="match status" value="1"/>
</dbReference>
<gene>
    <name evidence="5" type="ORF">GNZ21_04070</name>
</gene>
<protein>
    <submittedName>
        <fullName evidence="5">GntR family transcriptional regulator</fullName>
    </submittedName>
</protein>
<dbReference type="Gene3D" id="1.20.120.530">
    <property type="entry name" value="GntR ligand-binding domain-like"/>
    <property type="match status" value="1"/>
</dbReference>
<dbReference type="AlphaFoldDB" id="A0A7K1UGE4"/>
<proteinExistence type="predicted"/>
<dbReference type="OrthoDB" id="3567645at2"/>
<keyword evidence="1" id="KW-0805">Transcription regulation</keyword>
<dbReference type="InterPro" id="IPR036388">
    <property type="entry name" value="WH-like_DNA-bd_sf"/>
</dbReference>
<feature type="domain" description="HTH gntR-type" evidence="4">
    <location>
        <begin position="9"/>
        <end position="79"/>
    </location>
</feature>
<dbReference type="SUPFAM" id="SSF46785">
    <property type="entry name" value="Winged helix' DNA-binding domain"/>
    <property type="match status" value="1"/>
</dbReference>
<dbReference type="PANTHER" id="PTHR43537">
    <property type="entry name" value="TRANSCRIPTIONAL REGULATOR, GNTR FAMILY"/>
    <property type="match status" value="1"/>
</dbReference>
<dbReference type="EMBL" id="WRPM01000027">
    <property type="protein sequence ID" value="MVT25545.1"/>
    <property type="molecule type" value="Genomic_DNA"/>
</dbReference>
<dbReference type="Pfam" id="PF00392">
    <property type="entry name" value="GntR"/>
    <property type="match status" value="1"/>
</dbReference>
<dbReference type="CDD" id="cd07377">
    <property type="entry name" value="WHTH_GntR"/>
    <property type="match status" value="1"/>
</dbReference>
<dbReference type="SUPFAM" id="SSF48008">
    <property type="entry name" value="GntR ligand-binding domain-like"/>
    <property type="match status" value="1"/>
</dbReference>
<dbReference type="InterPro" id="IPR011711">
    <property type="entry name" value="GntR_C"/>
</dbReference>
<dbReference type="SMART" id="SM00345">
    <property type="entry name" value="HTH_GNTR"/>
    <property type="match status" value="1"/>
</dbReference>
<sequence length="259" mass="28186">MKFEPVKKVSSYELIVEQIEAGVREGRLHPGDRLPGERVLMQTFSVSRATVREAMRVLHATGVVHTRAGDPRGPEVLPFRPEALERPLVRMTDQEGTTRVELIQFRLLLESQSALLAAATDNEDAKAKISACAGDLATLADRATTAESQTELREEFGVLLSEFHSAIRAASGNQLLQATGQAVDGALTTIARRRLGDEADGPALAARLRQSALDAATLNNHIQAQDPIGARQSAADNIFRFYKDRLTDEEQQVLAPLVG</sequence>
<dbReference type="Pfam" id="PF07729">
    <property type="entry name" value="FCD"/>
    <property type="match status" value="1"/>
</dbReference>
<dbReference type="GO" id="GO:0003700">
    <property type="term" value="F:DNA-binding transcription factor activity"/>
    <property type="evidence" value="ECO:0007669"/>
    <property type="project" value="InterPro"/>
</dbReference>
<dbReference type="Proteomes" id="UP000460157">
    <property type="component" value="Unassembled WGS sequence"/>
</dbReference>
<dbReference type="RefSeq" id="WP_157321577.1">
    <property type="nucleotide sequence ID" value="NZ_BMFX01000015.1"/>
</dbReference>
<dbReference type="GO" id="GO:0003677">
    <property type="term" value="F:DNA binding"/>
    <property type="evidence" value="ECO:0007669"/>
    <property type="project" value="UniProtKB-KW"/>
</dbReference>
<keyword evidence="6" id="KW-1185">Reference proteome</keyword>
<evidence type="ECO:0000259" key="4">
    <source>
        <dbReference type="PROSITE" id="PS50949"/>
    </source>
</evidence>
<dbReference type="PANTHER" id="PTHR43537:SF5">
    <property type="entry name" value="UXU OPERON TRANSCRIPTIONAL REGULATOR"/>
    <property type="match status" value="1"/>
</dbReference>
<dbReference type="PROSITE" id="PS50949">
    <property type="entry name" value="HTH_GNTR"/>
    <property type="match status" value="1"/>
</dbReference>
<evidence type="ECO:0000313" key="6">
    <source>
        <dbReference type="Proteomes" id="UP000460157"/>
    </source>
</evidence>
<dbReference type="InterPro" id="IPR008920">
    <property type="entry name" value="TF_FadR/GntR_C"/>
</dbReference>
<reference evidence="5 6" key="1">
    <citation type="submission" date="2019-12" db="EMBL/GenBank/DDBJ databases">
        <title>Nesterenkonia muleiensis sp. nov., a novel actinobacterium isolated from sap of Populus euphratica.</title>
        <authorList>
            <person name="Wang R."/>
        </authorList>
    </citation>
    <scope>NUCLEOTIDE SEQUENCE [LARGE SCALE GENOMIC DNA]</scope>
    <source>
        <strain evidence="5 6">F10</strain>
    </source>
</reference>
<keyword evidence="2" id="KW-0238">DNA-binding</keyword>
<organism evidence="5 6">
    <name type="scientific">Nesterenkonia alkaliphila</name>
    <dbReference type="NCBI Taxonomy" id="1463631"/>
    <lineage>
        <taxon>Bacteria</taxon>
        <taxon>Bacillati</taxon>
        <taxon>Actinomycetota</taxon>
        <taxon>Actinomycetes</taxon>
        <taxon>Micrococcales</taxon>
        <taxon>Micrococcaceae</taxon>
        <taxon>Nesterenkonia</taxon>
    </lineage>
</organism>
<evidence type="ECO:0000313" key="5">
    <source>
        <dbReference type="EMBL" id="MVT25545.1"/>
    </source>
</evidence>
<accession>A0A7K1UGE4</accession>
<keyword evidence="3" id="KW-0804">Transcription</keyword>